<accession>A0A226EV87</accession>
<evidence type="ECO:0000313" key="3">
    <source>
        <dbReference type="Proteomes" id="UP000198287"/>
    </source>
</evidence>
<sequence length="399" mass="45535">MEVDLQHESQFEGEIGESEMDTSGIDIDNVDCIPNVSINSFEPETLPDVNDQSIFFLTQASERIFSDMKNSKFFSCLRSAPCWKLYVSELMFGVLFYEAPWNETFQSNFLLRKLKDMERIIVLQKNVAVDVPLSPVTQTVTTCRSLNVTHMRHGRVTQMFEFEIKKADETTVRCTHMGTSILDDIISSGKYNVGKPCPGFPKIFKEFQPNEASSSYESDTSDSQFTSSLSSMSLSSSSSSSSSSSYLDLPPSAVELTKSFSAVLEDIREALQPDKYQHFKIVTSGADKLVSLWYMKHLSEEFHSKVHVDQHLFTFIQRFLPDFEKAFSPTASIRCRFHFNCCDSWSKTLDSGCVIGVNPRFVNTNFICIGYWQNKLPRNFRIPKTSHCIPYIHEVIYDF</sequence>
<comment type="caution">
    <text evidence="2">The sequence shown here is derived from an EMBL/GenBank/DDBJ whole genome shotgun (WGS) entry which is preliminary data.</text>
</comment>
<dbReference type="Proteomes" id="UP000198287">
    <property type="component" value="Unassembled WGS sequence"/>
</dbReference>
<feature type="compositionally biased region" description="Basic and acidic residues" evidence="1">
    <location>
        <begin position="1"/>
        <end position="10"/>
    </location>
</feature>
<keyword evidence="3" id="KW-1185">Reference proteome</keyword>
<organism evidence="2 3">
    <name type="scientific">Folsomia candida</name>
    <name type="common">Springtail</name>
    <dbReference type="NCBI Taxonomy" id="158441"/>
    <lineage>
        <taxon>Eukaryota</taxon>
        <taxon>Metazoa</taxon>
        <taxon>Ecdysozoa</taxon>
        <taxon>Arthropoda</taxon>
        <taxon>Hexapoda</taxon>
        <taxon>Collembola</taxon>
        <taxon>Entomobryomorpha</taxon>
        <taxon>Isotomoidea</taxon>
        <taxon>Isotomidae</taxon>
        <taxon>Proisotominae</taxon>
        <taxon>Folsomia</taxon>
    </lineage>
</organism>
<name>A0A226EV87_FOLCA</name>
<reference evidence="2 3" key="1">
    <citation type="submission" date="2015-12" db="EMBL/GenBank/DDBJ databases">
        <title>The genome of Folsomia candida.</title>
        <authorList>
            <person name="Faddeeva A."/>
            <person name="Derks M.F."/>
            <person name="Anvar Y."/>
            <person name="Smit S."/>
            <person name="Van Straalen N."/>
            <person name="Roelofs D."/>
        </authorList>
    </citation>
    <scope>NUCLEOTIDE SEQUENCE [LARGE SCALE GENOMIC DNA]</scope>
    <source>
        <strain evidence="2 3">VU population</strain>
        <tissue evidence="2">Whole body</tissue>
    </source>
</reference>
<proteinExistence type="predicted"/>
<dbReference type="AlphaFoldDB" id="A0A226EV87"/>
<protein>
    <submittedName>
        <fullName evidence="2">Uncharacterized protein</fullName>
    </submittedName>
</protein>
<gene>
    <name evidence="2" type="ORF">Fcan01_06148</name>
</gene>
<evidence type="ECO:0000256" key="1">
    <source>
        <dbReference type="SAM" id="MobiDB-lite"/>
    </source>
</evidence>
<feature type="region of interest" description="Disordered" evidence="1">
    <location>
        <begin position="1"/>
        <end position="22"/>
    </location>
</feature>
<evidence type="ECO:0000313" key="2">
    <source>
        <dbReference type="EMBL" id="OXA61130.1"/>
    </source>
</evidence>
<dbReference type="EMBL" id="LNIX01000002">
    <property type="protein sequence ID" value="OXA61130.1"/>
    <property type="molecule type" value="Genomic_DNA"/>
</dbReference>